<comment type="caution">
    <text evidence="1">The sequence shown here is derived from an EMBL/GenBank/DDBJ whole genome shotgun (WGS) entry which is preliminary data.</text>
</comment>
<dbReference type="EMBL" id="JACRAF010000018">
    <property type="protein sequence ID" value="MBI4921239.1"/>
    <property type="molecule type" value="Genomic_DNA"/>
</dbReference>
<evidence type="ECO:0000313" key="2">
    <source>
        <dbReference type="Proteomes" id="UP000782610"/>
    </source>
</evidence>
<name>A0A933KZ30_9HYPH</name>
<accession>A0A933KZ30</accession>
<organism evidence="1 2">
    <name type="scientific">Devosia nanyangense</name>
    <dbReference type="NCBI Taxonomy" id="1228055"/>
    <lineage>
        <taxon>Bacteria</taxon>
        <taxon>Pseudomonadati</taxon>
        <taxon>Pseudomonadota</taxon>
        <taxon>Alphaproteobacteria</taxon>
        <taxon>Hyphomicrobiales</taxon>
        <taxon>Devosiaceae</taxon>
        <taxon>Devosia</taxon>
    </lineage>
</organism>
<protein>
    <submittedName>
        <fullName evidence="1">Uncharacterized protein</fullName>
    </submittedName>
</protein>
<sequence length="82" mass="9000">MDARSTTSTVTFVHAFSIKGLETVWPAGTYTVVTDEEQLDLSFPVYRRTGTRLILKSGGLTQSWAIEPDNLAAALQKDQLAL</sequence>
<reference evidence="1" key="1">
    <citation type="submission" date="2020-07" db="EMBL/GenBank/DDBJ databases">
        <title>Huge and variable diversity of episymbiotic CPR bacteria and DPANN archaea in groundwater ecosystems.</title>
        <authorList>
            <person name="He C.Y."/>
            <person name="Keren R."/>
            <person name="Whittaker M."/>
            <person name="Farag I.F."/>
            <person name="Doudna J."/>
            <person name="Cate J.H.D."/>
            <person name="Banfield J.F."/>
        </authorList>
    </citation>
    <scope>NUCLEOTIDE SEQUENCE</scope>
    <source>
        <strain evidence="1">NC_groundwater_1586_Pr3_B-0.1um_66_15</strain>
    </source>
</reference>
<dbReference type="Proteomes" id="UP000782610">
    <property type="component" value="Unassembled WGS sequence"/>
</dbReference>
<evidence type="ECO:0000313" key="1">
    <source>
        <dbReference type="EMBL" id="MBI4921239.1"/>
    </source>
</evidence>
<dbReference type="AlphaFoldDB" id="A0A933KZ30"/>
<gene>
    <name evidence="1" type="ORF">HY834_05780</name>
</gene>
<proteinExistence type="predicted"/>